<dbReference type="EC" id="3.1.21.-" evidence="1"/>
<sequence length="209" mass="23809">MPTKQKIKQLADQYADRLKKAIDSRVDEMLVDDVSHYLIYQVLGIQKTEGHLIDIYQNKGRFLYKYAGSFLEEASKLCFKDEFPDSGSLRIPNTRGQRPKTFEIDCLIGNDAVEIKWKDATTDGDHITKEHTRIQVIADAGYTPIRVMFYYPNRKQAIRIQETLATLYEGIGGHYYYGDSAWGFVNTRTGIDLKAVLEEIAAERSGDAA</sequence>
<name>A0ABT1TQX6_9GAMM</name>
<organism evidence="1 2">
    <name type="scientific">Methylomonas rosea</name>
    <dbReference type="NCBI Taxonomy" id="2952227"/>
    <lineage>
        <taxon>Bacteria</taxon>
        <taxon>Pseudomonadati</taxon>
        <taxon>Pseudomonadota</taxon>
        <taxon>Gammaproteobacteria</taxon>
        <taxon>Methylococcales</taxon>
        <taxon>Methylococcaceae</taxon>
        <taxon>Methylomonas</taxon>
    </lineage>
</organism>
<comment type="caution">
    <text evidence="1">The sequence shown here is derived from an EMBL/GenBank/DDBJ whole genome shotgun (WGS) entry which is preliminary data.</text>
</comment>
<dbReference type="Proteomes" id="UP001524570">
    <property type="component" value="Unassembled WGS sequence"/>
</dbReference>
<dbReference type="GO" id="GO:0004519">
    <property type="term" value="F:endonuclease activity"/>
    <property type="evidence" value="ECO:0007669"/>
    <property type="project" value="UniProtKB-KW"/>
</dbReference>
<dbReference type="InterPro" id="IPR019036">
    <property type="entry name" value="Restrct_endonuc_II_ApaLI"/>
</dbReference>
<keyword evidence="1" id="KW-0540">Nuclease</keyword>
<keyword evidence="1" id="KW-0378">Hydrolase</keyword>
<protein>
    <submittedName>
        <fullName evidence="1">ApaLI family restriction endonuclease</fullName>
        <ecNumber evidence="1">3.1.21.-</ecNumber>
    </submittedName>
</protein>
<keyword evidence="2" id="KW-1185">Reference proteome</keyword>
<proteinExistence type="predicted"/>
<keyword evidence="1" id="KW-0255">Endonuclease</keyword>
<dbReference type="EMBL" id="JANIBL010000016">
    <property type="protein sequence ID" value="MCQ8117194.1"/>
    <property type="molecule type" value="Genomic_DNA"/>
</dbReference>
<evidence type="ECO:0000313" key="1">
    <source>
        <dbReference type="EMBL" id="MCQ8117194.1"/>
    </source>
</evidence>
<gene>
    <name evidence="1" type="ORF">NP589_07140</name>
</gene>
<dbReference type="RefSeq" id="WP_256606353.1">
    <property type="nucleotide sequence ID" value="NZ_JANIBL010000016.1"/>
</dbReference>
<reference evidence="1 2" key="1">
    <citation type="submission" date="2022-07" db="EMBL/GenBank/DDBJ databases">
        <title>Methylomonas rivi sp. nov., Methylomonas rosea sp. nov., Methylomonas aureus sp. nov. and Methylomonas subterranea sp. nov., four novel methanotrophs isolated from a freshwater creek and the deep terrestrial subsurface.</title>
        <authorList>
            <person name="Abin C."/>
            <person name="Sankaranarayanan K."/>
            <person name="Garner C."/>
            <person name="Sindelar R."/>
            <person name="Kotary K."/>
            <person name="Garner R."/>
            <person name="Barclay S."/>
            <person name="Lawson P."/>
            <person name="Krumholz L."/>
        </authorList>
    </citation>
    <scope>NUCLEOTIDE SEQUENCE [LARGE SCALE GENOMIC DNA]</scope>
    <source>
        <strain evidence="1 2">WSC-7</strain>
    </source>
</reference>
<dbReference type="GO" id="GO:0016787">
    <property type="term" value="F:hydrolase activity"/>
    <property type="evidence" value="ECO:0007669"/>
    <property type="project" value="UniProtKB-KW"/>
</dbReference>
<dbReference type="Pfam" id="PF09499">
    <property type="entry name" value="RE_ApaLI"/>
    <property type="match status" value="1"/>
</dbReference>
<evidence type="ECO:0000313" key="2">
    <source>
        <dbReference type="Proteomes" id="UP001524570"/>
    </source>
</evidence>
<accession>A0ABT1TQX6</accession>